<feature type="transmembrane region" description="Helical" evidence="7">
    <location>
        <begin position="206"/>
        <end position="226"/>
    </location>
</feature>
<keyword evidence="6 7" id="KW-0472">Membrane</keyword>
<feature type="transmembrane region" description="Helical" evidence="7">
    <location>
        <begin position="12"/>
        <end position="40"/>
    </location>
</feature>
<evidence type="ECO:0000313" key="9">
    <source>
        <dbReference type="EMBL" id="OWJ65707.1"/>
    </source>
</evidence>
<evidence type="ECO:0000313" key="10">
    <source>
        <dbReference type="Proteomes" id="UP000196655"/>
    </source>
</evidence>
<proteinExistence type="inferred from homology"/>
<dbReference type="GO" id="GO:0005886">
    <property type="term" value="C:plasma membrane"/>
    <property type="evidence" value="ECO:0007669"/>
    <property type="project" value="UniProtKB-SubCell"/>
</dbReference>
<evidence type="ECO:0000256" key="7">
    <source>
        <dbReference type="RuleBase" id="RU363032"/>
    </source>
</evidence>
<name>A0A211ZKU8_9PROT</name>
<dbReference type="OrthoDB" id="7939379at2"/>
<evidence type="ECO:0000256" key="4">
    <source>
        <dbReference type="ARBA" id="ARBA00022692"/>
    </source>
</evidence>
<dbReference type="InterPro" id="IPR051393">
    <property type="entry name" value="ABC_transporter_permease"/>
</dbReference>
<dbReference type="RefSeq" id="WP_088152478.1">
    <property type="nucleotide sequence ID" value="NZ_NHON01000033.1"/>
</dbReference>
<protein>
    <submittedName>
        <fullName evidence="9">Sugar ABC transporter permease</fullName>
    </submittedName>
</protein>
<dbReference type="AlphaFoldDB" id="A0A211ZKU8"/>
<dbReference type="PROSITE" id="PS50928">
    <property type="entry name" value="ABC_TM1"/>
    <property type="match status" value="1"/>
</dbReference>
<accession>A0A211ZKU8</accession>
<comment type="similarity">
    <text evidence="7">Belongs to the binding-protein-dependent transport system permease family.</text>
</comment>
<dbReference type="InterPro" id="IPR000515">
    <property type="entry name" value="MetI-like"/>
</dbReference>
<evidence type="ECO:0000256" key="2">
    <source>
        <dbReference type="ARBA" id="ARBA00022448"/>
    </source>
</evidence>
<keyword evidence="3" id="KW-1003">Cell membrane</keyword>
<feature type="transmembrane region" description="Helical" evidence="7">
    <location>
        <begin position="159"/>
        <end position="185"/>
    </location>
</feature>
<keyword evidence="10" id="KW-1185">Reference proteome</keyword>
<comment type="caution">
    <text evidence="9">The sequence shown here is derived from an EMBL/GenBank/DDBJ whole genome shotgun (WGS) entry which is preliminary data.</text>
</comment>
<sequence>MQARLKRLRHGLAGALPLVAPVHVLVLGVIVIPSIFVLWLSFQSSTFGQAASFVGFDNYARVLGDGYFWRSLLNTVAVVAAAVHLELLLGLGIALLFASGLPARRLLLVIVLAPYAISEVTAAAMWRFLFDPDVGPVTNALLDLGLPSLDWTFVPSHGLVLVGLLTIWLHLPFTFVILYAARLAIPKDLYEAGRADGASPLQLFRNVTLPLLAPAILIAMLFRYIFAFRLFSEIWLLTQGGPARTTEAVAVYLYLEAFRYNSFGTAAATAWIMVAVSLLLAAAYILRLRKGMAADAR</sequence>
<dbReference type="Pfam" id="PF00528">
    <property type="entry name" value="BPD_transp_1"/>
    <property type="match status" value="1"/>
</dbReference>
<feature type="transmembrane region" description="Helical" evidence="7">
    <location>
        <begin position="106"/>
        <end position="129"/>
    </location>
</feature>
<feature type="domain" description="ABC transmembrane type-1" evidence="8">
    <location>
        <begin position="72"/>
        <end position="284"/>
    </location>
</feature>
<gene>
    <name evidence="9" type="ORF">BWR60_18395</name>
</gene>
<feature type="transmembrane region" description="Helical" evidence="7">
    <location>
        <begin position="263"/>
        <end position="286"/>
    </location>
</feature>
<dbReference type="GO" id="GO:0055085">
    <property type="term" value="P:transmembrane transport"/>
    <property type="evidence" value="ECO:0007669"/>
    <property type="project" value="InterPro"/>
</dbReference>
<comment type="subcellular location">
    <subcellularLocation>
        <location evidence="1 7">Cell membrane</location>
        <topology evidence="1 7">Multi-pass membrane protein</topology>
    </subcellularLocation>
</comment>
<evidence type="ECO:0000256" key="1">
    <source>
        <dbReference type="ARBA" id="ARBA00004651"/>
    </source>
</evidence>
<dbReference type="SUPFAM" id="SSF161098">
    <property type="entry name" value="MetI-like"/>
    <property type="match status" value="1"/>
</dbReference>
<keyword evidence="2 7" id="KW-0813">Transport</keyword>
<dbReference type="InterPro" id="IPR035906">
    <property type="entry name" value="MetI-like_sf"/>
</dbReference>
<dbReference type="Gene3D" id="1.10.3720.10">
    <property type="entry name" value="MetI-like"/>
    <property type="match status" value="1"/>
</dbReference>
<dbReference type="Proteomes" id="UP000196655">
    <property type="component" value="Unassembled WGS sequence"/>
</dbReference>
<evidence type="ECO:0000256" key="6">
    <source>
        <dbReference type="ARBA" id="ARBA00023136"/>
    </source>
</evidence>
<dbReference type="EMBL" id="NHON01000033">
    <property type="protein sequence ID" value="OWJ65707.1"/>
    <property type="molecule type" value="Genomic_DNA"/>
</dbReference>
<feature type="transmembrane region" description="Helical" evidence="7">
    <location>
        <begin position="76"/>
        <end position="99"/>
    </location>
</feature>
<organism evidence="9 10">
    <name type="scientific">Inquilinus limosus</name>
    <dbReference type="NCBI Taxonomy" id="171674"/>
    <lineage>
        <taxon>Bacteria</taxon>
        <taxon>Pseudomonadati</taxon>
        <taxon>Pseudomonadota</taxon>
        <taxon>Alphaproteobacteria</taxon>
        <taxon>Rhodospirillales</taxon>
        <taxon>Rhodospirillaceae</taxon>
        <taxon>Inquilinus</taxon>
    </lineage>
</organism>
<dbReference type="PANTHER" id="PTHR30193">
    <property type="entry name" value="ABC TRANSPORTER PERMEASE PROTEIN"/>
    <property type="match status" value="1"/>
</dbReference>
<keyword evidence="4 7" id="KW-0812">Transmembrane</keyword>
<dbReference type="PANTHER" id="PTHR30193:SF37">
    <property type="entry name" value="INNER MEMBRANE ABC TRANSPORTER PERMEASE PROTEIN YCJO"/>
    <property type="match status" value="1"/>
</dbReference>
<dbReference type="CDD" id="cd06261">
    <property type="entry name" value="TM_PBP2"/>
    <property type="match status" value="1"/>
</dbReference>
<evidence type="ECO:0000256" key="3">
    <source>
        <dbReference type="ARBA" id="ARBA00022475"/>
    </source>
</evidence>
<evidence type="ECO:0000259" key="8">
    <source>
        <dbReference type="PROSITE" id="PS50928"/>
    </source>
</evidence>
<evidence type="ECO:0000256" key="5">
    <source>
        <dbReference type="ARBA" id="ARBA00022989"/>
    </source>
</evidence>
<keyword evidence="5 7" id="KW-1133">Transmembrane helix</keyword>
<reference evidence="10" key="1">
    <citation type="submission" date="2017-05" db="EMBL/GenBank/DDBJ databases">
        <authorList>
            <person name="Macchi M."/>
            <person name="Festa S."/>
            <person name="Coppotelli B.M."/>
            <person name="Morelli I.S."/>
        </authorList>
    </citation>
    <scope>NUCLEOTIDE SEQUENCE [LARGE SCALE GENOMIC DNA]</scope>
    <source>
        <strain evidence="10">I</strain>
    </source>
</reference>